<dbReference type="EMBL" id="JACRTB010000005">
    <property type="protein sequence ID" value="MBC8575575.1"/>
    <property type="molecule type" value="Genomic_DNA"/>
</dbReference>
<feature type="transmembrane region" description="Helical" evidence="7">
    <location>
        <begin position="12"/>
        <end position="37"/>
    </location>
</feature>
<evidence type="ECO:0000256" key="6">
    <source>
        <dbReference type="RuleBase" id="RU003943"/>
    </source>
</evidence>
<evidence type="ECO:0000256" key="7">
    <source>
        <dbReference type="SAM" id="Phobius"/>
    </source>
</evidence>
<dbReference type="Gene3D" id="1.10.3470.10">
    <property type="entry name" value="ABC transporter involved in vitamin B12 uptake, BtuC"/>
    <property type="match status" value="1"/>
</dbReference>
<dbReference type="InterPro" id="IPR037294">
    <property type="entry name" value="ABC_BtuC-like"/>
</dbReference>
<feature type="transmembrane region" description="Helical" evidence="7">
    <location>
        <begin position="250"/>
        <end position="270"/>
    </location>
</feature>
<feature type="transmembrane region" description="Helical" evidence="7">
    <location>
        <begin position="93"/>
        <end position="116"/>
    </location>
</feature>
<keyword evidence="6" id="KW-0813">Transport</keyword>
<accession>A0ABR7NH93</accession>
<gene>
    <name evidence="8" type="ORF">H8717_03990</name>
</gene>
<dbReference type="Proteomes" id="UP000658131">
    <property type="component" value="Unassembled WGS sequence"/>
</dbReference>
<feature type="transmembrane region" description="Helical" evidence="7">
    <location>
        <begin position="174"/>
        <end position="192"/>
    </location>
</feature>
<feature type="transmembrane region" description="Helical" evidence="7">
    <location>
        <begin position="223"/>
        <end position="244"/>
    </location>
</feature>
<feature type="transmembrane region" description="Helical" evidence="7">
    <location>
        <begin position="136"/>
        <end position="153"/>
    </location>
</feature>
<comment type="caution">
    <text evidence="8">The sequence shown here is derived from an EMBL/GenBank/DDBJ whole genome shotgun (WGS) entry which is preliminary data.</text>
</comment>
<feature type="transmembrane region" description="Helical" evidence="7">
    <location>
        <begin position="57"/>
        <end position="81"/>
    </location>
</feature>
<reference evidence="8 9" key="1">
    <citation type="submission" date="2020-08" db="EMBL/GenBank/DDBJ databases">
        <title>Genome public.</title>
        <authorList>
            <person name="Liu C."/>
            <person name="Sun Q."/>
        </authorList>
    </citation>
    <scope>NUCLEOTIDE SEQUENCE [LARGE SCALE GENOMIC DNA]</scope>
    <source>
        <strain evidence="8 9">BX1</strain>
    </source>
</reference>
<dbReference type="Pfam" id="PF00950">
    <property type="entry name" value="ABC-3"/>
    <property type="match status" value="1"/>
</dbReference>
<evidence type="ECO:0000256" key="1">
    <source>
        <dbReference type="ARBA" id="ARBA00004141"/>
    </source>
</evidence>
<evidence type="ECO:0000256" key="3">
    <source>
        <dbReference type="ARBA" id="ARBA00022692"/>
    </source>
</evidence>
<keyword evidence="5 7" id="KW-0472">Membrane</keyword>
<evidence type="ECO:0000313" key="8">
    <source>
        <dbReference type="EMBL" id="MBC8575575.1"/>
    </source>
</evidence>
<evidence type="ECO:0000313" key="9">
    <source>
        <dbReference type="Proteomes" id="UP000658131"/>
    </source>
</evidence>
<evidence type="ECO:0000256" key="2">
    <source>
        <dbReference type="ARBA" id="ARBA00008034"/>
    </source>
</evidence>
<evidence type="ECO:0000256" key="5">
    <source>
        <dbReference type="ARBA" id="ARBA00023136"/>
    </source>
</evidence>
<keyword evidence="3 6" id="KW-0812">Transmembrane</keyword>
<dbReference type="SUPFAM" id="SSF81345">
    <property type="entry name" value="ABC transporter involved in vitamin B12 uptake, BtuC"/>
    <property type="match status" value="1"/>
</dbReference>
<comment type="similarity">
    <text evidence="2 6">Belongs to the ABC-3 integral membrane protein family.</text>
</comment>
<dbReference type="RefSeq" id="WP_262399199.1">
    <property type="nucleotide sequence ID" value="NZ_JACRTB010000005.1"/>
</dbReference>
<proteinExistence type="inferred from homology"/>
<sequence>MPETLREMFSYGFMLRALLCGTLVALCLALLGVSLVLKRYSMIGDGLSHVGFGAVSIGLVLGIAPLAVAVPVVMLAAFLLLRISSSSSINGDAAIALISSSALAAGLIVTSLSSGMNADVNGYLFGSILAMSSSDVALSAALSAVVLFLYLFCYHRIFAITFDEAFGRATGVRVGFYNTLLAMLTAVTVVVGMRMMGALLISSLVIFPALTAMRVFRSFRGVVLCSAGAAVFCFAAGLVLSYLYSLPAGASVVMVNLAAFAAFSAVGAAFHRTC</sequence>
<dbReference type="InterPro" id="IPR001626">
    <property type="entry name" value="ABC_TroCD"/>
</dbReference>
<organism evidence="8 9">
    <name type="scientific">Yanshouia hominis</name>
    <dbReference type="NCBI Taxonomy" id="2763673"/>
    <lineage>
        <taxon>Bacteria</taxon>
        <taxon>Bacillati</taxon>
        <taxon>Bacillota</taxon>
        <taxon>Clostridia</taxon>
        <taxon>Eubacteriales</taxon>
        <taxon>Oscillospiraceae</taxon>
        <taxon>Yanshouia</taxon>
    </lineage>
</organism>
<comment type="subcellular location">
    <subcellularLocation>
        <location evidence="6">Cell membrane</location>
        <topology evidence="6">Multi-pass membrane protein</topology>
    </subcellularLocation>
    <subcellularLocation>
        <location evidence="1">Membrane</location>
        <topology evidence="1">Multi-pass membrane protein</topology>
    </subcellularLocation>
</comment>
<evidence type="ECO:0000256" key="4">
    <source>
        <dbReference type="ARBA" id="ARBA00022989"/>
    </source>
</evidence>
<dbReference type="PANTHER" id="PTHR30477">
    <property type="entry name" value="ABC-TRANSPORTER METAL-BINDING PROTEIN"/>
    <property type="match status" value="1"/>
</dbReference>
<name>A0ABR7NH93_9FIRM</name>
<keyword evidence="4 7" id="KW-1133">Transmembrane helix</keyword>
<keyword evidence="9" id="KW-1185">Reference proteome</keyword>
<feature type="transmembrane region" description="Helical" evidence="7">
    <location>
        <begin position="198"/>
        <end position="216"/>
    </location>
</feature>
<dbReference type="PANTHER" id="PTHR30477:SF0">
    <property type="entry name" value="METAL TRANSPORT SYSTEM MEMBRANE PROTEIN TM_0125-RELATED"/>
    <property type="match status" value="1"/>
</dbReference>
<protein>
    <submittedName>
        <fullName evidence="8">Metal ABC transporter permease</fullName>
    </submittedName>
</protein>